<dbReference type="OrthoDB" id="10358706at2759"/>
<evidence type="ECO:0000313" key="2">
    <source>
        <dbReference type="EMBL" id="CBY23710.1"/>
    </source>
</evidence>
<evidence type="ECO:0000313" key="4">
    <source>
        <dbReference type="Proteomes" id="UP000001307"/>
    </source>
</evidence>
<evidence type="ECO:0000256" key="1">
    <source>
        <dbReference type="SAM" id="MobiDB-lite"/>
    </source>
</evidence>
<dbReference type="AlphaFoldDB" id="E4X3S2"/>
<dbReference type="Proteomes" id="UP000001307">
    <property type="component" value="Unassembled WGS sequence"/>
</dbReference>
<dbReference type="EMBL" id="FN655952">
    <property type="protein sequence ID" value="CBY40489.1"/>
    <property type="molecule type" value="Genomic_DNA"/>
</dbReference>
<evidence type="ECO:0000313" key="3">
    <source>
        <dbReference type="EMBL" id="CBY40489.1"/>
    </source>
</evidence>
<dbReference type="Proteomes" id="UP000011014">
    <property type="component" value="Unassembled WGS sequence"/>
</dbReference>
<name>E4X3S2_OIKDI</name>
<proteinExistence type="predicted"/>
<organism evidence="2 4">
    <name type="scientific">Oikopleura dioica</name>
    <name type="common">Tunicate</name>
    <dbReference type="NCBI Taxonomy" id="34765"/>
    <lineage>
        <taxon>Eukaryota</taxon>
        <taxon>Metazoa</taxon>
        <taxon>Chordata</taxon>
        <taxon>Tunicata</taxon>
        <taxon>Appendicularia</taxon>
        <taxon>Copelata</taxon>
        <taxon>Oikopleuridae</taxon>
        <taxon>Oikopleura</taxon>
    </lineage>
</organism>
<feature type="region of interest" description="Disordered" evidence="1">
    <location>
        <begin position="36"/>
        <end position="66"/>
    </location>
</feature>
<sequence>MTKTILSQEEITSNFENNYYDEYDFMQIENIKVKGKHGKDGSKKKLVNPSRTMAIGSQLGKRNKSK</sequence>
<dbReference type="EMBL" id="FN653024">
    <property type="protein sequence ID" value="CBY23710.1"/>
    <property type="molecule type" value="Genomic_DNA"/>
</dbReference>
<protein>
    <submittedName>
        <fullName evidence="2">Uncharacterized protein</fullName>
    </submittedName>
</protein>
<keyword evidence="4" id="KW-1185">Reference proteome</keyword>
<reference evidence="2 4" key="1">
    <citation type="journal article" date="2010" name="Science">
        <title>Plasticity of animal genome architecture unmasked by rapid evolution of a pelagic tunicate.</title>
        <authorList>
            <person name="Denoeud F."/>
            <person name="Henriet S."/>
            <person name="Mungpakdee S."/>
            <person name="Aury J.M."/>
            <person name="Da Silva C."/>
            <person name="Brinkmann H."/>
            <person name="Mikhaleva J."/>
            <person name="Olsen L.C."/>
            <person name="Jubin C."/>
            <person name="Canestro C."/>
            <person name="Bouquet J.M."/>
            <person name="Danks G."/>
            <person name="Poulain J."/>
            <person name="Campsteijn C."/>
            <person name="Adamski M."/>
            <person name="Cross I."/>
            <person name="Yadetie F."/>
            <person name="Muffato M."/>
            <person name="Louis A."/>
            <person name="Butcher S."/>
            <person name="Tsagkogeorga G."/>
            <person name="Konrad A."/>
            <person name="Singh S."/>
            <person name="Jensen M.F."/>
            <person name="Cong E.H."/>
            <person name="Eikeseth-Otteraa H."/>
            <person name="Noel B."/>
            <person name="Anthouard V."/>
            <person name="Porcel B.M."/>
            <person name="Kachouri-Lafond R."/>
            <person name="Nishino A."/>
            <person name="Ugolini M."/>
            <person name="Chourrout P."/>
            <person name="Nishida H."/>
            <person name="Aasland R."/>
            <person name="Huzurbazar S."/>
            <person name="Westhof E."/>
            <person name="Delsuc F."/>
            <person name="Lehrach H."/>
            <person name="Reinhardt R."/>
            <person name="Weissenbach J."/>
            <person name="Roy S.W."/>
            <person name="Artiguenave F."/>
            <person name="Postlethwait J.H."/>
            <person name="Manak J.R."/>
            <person name="Thompson E.M."/>
            <person name="Jaillon O."/>
            <person name="Du Pasquier L."/>
            <person name="Boudinot P."/>
            <person name="Liberles D.A."/>
            <person name="Volff J.N."/>
            <person name="Philippe H."/>
            <person name="Lenhard B."/>
            <person name="Roest Crollius H."/>
            <person name="Wincker P."/>
            <person name="Chourrout D."/>
        </authorList>
    </citation>
    <scope>NUCLEOTIDE SEQUENCE [LARGE SCALE GENOMIC DNA]</scope>
</reference>
<gene>
    <name evidence="2" type="ORF">GSOID_T00001032001</name>
    <name evidence="3" type="ORF">GSOID_T00022501001</name>
</gene>
<accession>E4X3S2</accession>